<feature type="chain" id="PRO_5046849035" evidence="5">
    <location>
        <begin position="22"/>
        <end position="430"/>
    </location>
</feature>
<dbReference type="RefSeq" id="WP_188495531.1">
    <property type="nucleotide sequence ID" value="NZ_BMGA01000010.1"/>
</dbReference>
<dbReference type="Gene3D" id="2.160.20.10">
    <property type="entry name" value="Single-stranded right-handed beta-helix, Pectin lyase-like"/>
    <property type="match status" value="1"/>
</dbReference>
<keyword evidence="7" id="KW-1185">Reference proteome</keyword>
<keyword evidence="5" id="KW-0732">Signal</keyword>
<dbReference type="InterPro" id="IPR011050">
    <property type="entry name" value="Pectin_lyase_fold/virulence"/>
</dbReference>
<dbReference type="InterPro" id="IPR000743">
    <property type="entry name" value="Glyco_hydro_28"/>
</dbReference>
<comment type="similarity">
    <text evidence="1 4">Belongs to the glycosyl hydrolase 28 family.</text>
</comment>
<comment type="caution">
    <text evidence="6">The sequence shown here is derived from an EMBL/GenBank/DDBJ whole genome shotgun (WGS) entry which is preliminary data.</text>
</comment>
<dbReference type="PANTHER" id="PTHR31339">
    <property type="entry name" value="PECTIN LYASE-RELATED"/>
    <property type="match status" value="1"/>
</dbReference>
<protein>
    <submittedName>
        <fullName evidence="6">Endopolygalacturonase</fullName>
    </submittedName>
</protein>
<dbReference type="EMBL" id="BMGA01000010">
    <property type="protein sequence ID" value="GGA87575.1"/>
    <property type="molecule type" value="Genomic_DNA"/>
</dbReference>
<evidence type="ECO:0000313" key="6">
    <source>
        <dbReference type="EMBL" id="GGA87575.1"/>
    </source>
</evidence>
<dbReference type="SMART" id="SM00710">
    <property type="entry name" value="PbH1"/>
    <property type="match status" value="6"/>
</dbReference>
<dbReference type="Proteomes" id="UP000658793">
    <property type="component" value="Unassembled WGS sequence"/>
</dbReference>
<keyword evidence="2 4" id="KW-0378">Hydrolase</keyword>
<dbReference type="InterPro" id="IPR006626">
    <property type="entry name" value="PbH1"/>
</dbReference>
<proteinExistence type="inferred from homology"/>
<dbReference type="InterPro" id="IPR051801">
    <property type="entry name" value="GH28_Enzymes"/>
</dbReference>
<name>A0ABQ1HSB4_9FLAO</name>
<feature type="signal peptide" evidence="5">
    <location>
        <begin position="1"/>
        <end position="21"/>
    </location>
</feature>
<evidence type="ECO:0000256" key="3">
    <source>
        <dbReference type="ARBA" id="ARBA00023295"/>
    </source>
</evidence>
<dbReference type="PROSITE" id="PS00502">
    <property type="entry name" value="POLYGALACTURONASE"/>
    <property type="match status" value="1"/>
</dbReference>
<evidence type="ECO:0000256" key="5">
    <source>
        <dbReference type="SAM" id="SignalP"/>
    </source>
</evidence>
<dbReference type="Pfam" id="PF00295">
    <property type="entry name" value="Glyco_hydro_28"/>
    <property type="match status" value="1"/>
</dbReference>
<keyword evidence="3 4" id="KW-0326">Glycosidase</keyword>
<accession>A0ABQ1HSB4</accession>
<reference evidence="7" key="1">
    <citation type="journal article" date="2019" name="Int. J. Syst. Evol. Microbiol.">
        <title>The Global Catalogue of Microorganisms (GCM) 10K type strain sequencing project: providing services to taxonomists for standard genome sequencing and annotation.</title>
        <authorList>
            <consortium name="The Broad Institute Genomics Platform"/>
            <consortium name="The Broad Institute Genome Sequencing Center for Infectious Disease"/>
            <person name="Wu L."/>
            <person name="Ma J."/>
        </authorList>
    </citation>
    <scope>NUCLEOTIDE SEQUENCE [LARGE SCALE GENOMIC DNA]</scope>
    <source>
        <strain evidence="7">CGMCC 1.12811</strain>
    </source>
</reference>
<dbReference type="InterPro" id="IPR012334">
    <property type="entry name" value="Pectin_lyas_fold"/>
</dbReference>
<evidence type="ECO:0000256" key="1">
    <source>
        <dbReference type="ARBA" id="ARBA00008834"/>
    </source>
</evidence>
<dbReference type="SUPFAM" id="SSF51126">
    <property type="entry name" value="Pectin lyase-like"/>
    <property type="match status" value="1"/>
</dbReference>
<organism evidence="6 7">
    <name type="scientific">Flavobacterium palustre</name>
    <dbReference type="NCBI Taxonomy" id="1476463"/>
    <lineage>
        <taxon>Bacteria</taxon>
        <taxon>Pseudomonadati</taxon>
        <taxon>Bacteroidota</taxon>
        <taxon>Flavobacteriia</taxon>
        <taxon>Flavobacteriales</taxon>
        <taxon>Flavobacteriaceae</taxon>
        <taxon>Flavobacterium</taxon>
    </lineage>
</organism>
<sequence>MKKILTLLSVAVIAITLTATAQNPVYGKQYLITDFGAKGDSISLNTKAIQACIDQCSANGGGTVVIPEGVFSSGAIFLKKGVSLLVEKNGKLKGSTISADYPHIATRWEGVERTWIAALVNAIDLQNIEISGEGTIDGSGMVWTQRGLELVKQQPTGGHRISPTALLPRPRLMSIQNCKDIKIEGLSLNNQASWGLFVLYSTDVDIANLKITADHGIPSSDGIDIDSSNKIHVMGTFIDVNDDCISIKSGRDEDGWRVNRPAEDILIEKCHFAYGHGGVAIGSEMSGGIRNVEIRDCLVDSQNWAPIRFKTQPSRGGVVENITYRNIKLDNTRKAFEFDMAWRMIDSKPATRALPIVRNVKIINVSGTADVVGNMSGLEASPIQGVQFKNCNIKAKKGFNIRYANNVDLSGLIITDVTGETIIRKGIKEN</sequence>
<evidence type="ECO:0000313" key="7">
    <source>
        <dbReference type="Proteomes" id="UP000658793"/>
    </source>
</evidence>
<evidence type="ECO:0000256" key="2">
    <source>
        <dbReference type="ARBA" id="ARBA00022801"/>
    </source>
</evidence>
<gene>
    <name evidence="6" type="ORF">GCM10008015_30280</name>
</gene>
<dbReference type="PANTHER" id="PTHR31339:SF9">
    <property type="entry name" value="PLASMIN AND FIBRONECTIN-BINDING PROTEIN A"/>
    <property type="match status" value="1"/>
</dbReference>
<evidence type="ECO:0000256" key="4">
    <source>
        <dbReference type="RuleBase" id="RU361169"/>
    </source>
</evidence>